<sequence length="466" mass="48814">MSNTPLLGLPYLMAAQAQKHITHNEALRALDALVQIGVVSRDRTRPPENPVEGERHLVAAGGTGAFAGQDGRVAAFQDGAFAFYAPQPGWLAFVAAEKMLVVFDGNGWAPLPGPRRLDDLEGLGINAAADATNRLIAKSDAVLLTHDDVTPGSGNVRVTINKAQGSNAGALLFQTGYSGRAEIGTVGDDRLRVKVSPDGQGWTSAVTIDGATGALGIGTEPSQYRLELGSGEFSSAAGRFDGPAGRETTLSLLRDASTRWKLGMSADPESGVDRGSDFILHRFTDGGAYLGTPLRIARADGSLAVSGKVRSRDLAPSGDNAYSLGASGARWSSIWSANGVIQTSDERDKTEIAPIAPDVAGRLVDQIAPVTFRWAEGGREPVGPGETTGEPVLVARTGARRHAGFLAQDVRAALLGEGLDIAAWGLDDPDRPESRQWLRPDQMIAVLWSAVRGLRASQAAQGDASG</sequence>
<dbReference type="PROSITE" id="PS51688">
    <property type="entry name" value="ICA"/>
    <property type="match status" value="1"/>
</dbReference>
<dbReference type="RefSeq" id="WP_322189256.1">
    <property type="nucleotide sequence ID" value="NZ_JAXLPB010000011.1"/>
</dbReference>
<comment type="caution">
    <text evidence="2">The sequence shown here is derived from an EMBL/GenBank/DDBJ whole genome shotgun (WGS) entry which is preliminary data.</text>
</comment>
<dbReference type="Proteomes" id="UP001294412">
    <property type="component" value="Unassembled WGS sequence"/>
</dbReference>
<dbReference type="EMBL" id="JAXLPB010000011">
    <property type="protein sequence ID" value="MDY8111111.1"/>
    <property type="molecule type" value="Genomic_DNA"/>
</dbReference>
<gene>
    <name evidence="2" type="ORF">U0C82_18475</name>
</gene>
<reference evidence="2 3" key="1">
    <citation type="submission" date="2023-12" db="EMBL/GenBank/DDBJ databases">
        <title>Description of Novel Strain Fulvimarina sp. 2208YS6-2-32 isolated from Uroteuthis (Photololigo) edulis.</title>
        <authorList>
            <person name="Park J.-S."/>
        </authorList>
    </citation>
    <scope>NUCLEOTIDE SEQUENCE [LARGE SCALE GENOMIC DNA]</scope>
    <source>
        <strain evidence="2 3">2208YS6-2-32</strain>
    </source>
</reference>
<feature type="domain" description="Peptidase S74" evidence="1">
    <location>
        <begin position="344"/>
        <end position="465"/>
    </location>
</feature>
<protein>
    <submittedName>
        <fullName evidence="2">DUF2793 domain-containing protein</fullName>
    </submittedName>
</protein>
<proteinExistence type="predicted"/>
<dbReference type="Pfam" id="PF13884">
    <property type="entry name" value="Peptidase_S74"/>
    <property type="match status" value="1"/>
</dbReference>
<accession>A0ABU5IA25</accession>
<evidence type="ECO:0000259" key="1">
    <source>
        <dbReference type="PROSITE" id="PS51688"/>
    </source>
</evidence>
<dbReference type="InterPro" id="IPR030392">
    <property type="entry name" value="S74_ICA"/>
</dbReference>
<dbReference type="Pfam" id="PF10983">
    <property type="entry name" value="DUF2793"/>
    <property type="match status" value="1"/>
</dbReference>
<dbReference type="InterPro" id="IPR036388">
    <property type="entry name" value="WH-like_DNA-bd_sf"/>
</dbReference>
<keyword evidence="3" id="KW-1185">Reference proteome</keyword>
<organism evidence="2 3">
    <name type="scientific">Fulvimarina uroteuthidis</name>
    <dbReference type="NCBI Taxonomy" id="3098149"/>
    <lineage>
        <taxon>Bacteria</taxon>
        <taxon>Pseudomonadati</taxon>
        <taxon>Pseudomonadota</taxon>
        <taxon>Alphaproteobacteria</taxon>
        <taxon>Hyphomicrobiales</taxon>
        <taxon>Aurantimonadaceae</taxon>
        <taxon>Fulvimarina</taxon>
    </lineage>
</organism>
<evidence type="ECO:0000313" key="3">
    <source>
        <dbReference type="Proteomes" id="UP001294412"/>
    </source>
</evidence>
<evidence type="ECO:0000313" key="2">
    <source>
        <dbReference type="EMBL" id="MDY8111111.1"/>
    </source>
</evidence>
<dbReference type="InterPro" id="IPR021251">
    <property type="entry name" value="DUF2793"/>
</dbReference>
<name>A0ABU5IA25_9HYPH</name>
<dbReference type="Gene3D" id="1.10.10.10">
    <property type="entry name" value="Winged helix-like DNA-binding domain superfamily/Winged helix DNA-binding domain"/>
    <property type="match status" value="1"/>
</dbReference>